<dbReference type="Pfam" id="PF00933">
    <property type="entry name" value="Glyco_hydro_3"/>
    <property type="match status" value="1"/>
</dbReference>
<accession>A0A7W7TZK8</accession>
<dbReference type="GO" id="GO:0008422">
    <property type="term" value="F:beta-glucosidase activity"/>
    <property type="evidence" value="ECO:0007669"/>
    <property type="project" value="UniProtKB-EC"/>
</dbReference>
<dbReference type="InterPro" id="IPR029058">
    <property type="entry name" value="AB_hydrolase_fold"/>
</dbReference>
<dbReference type="Gene3D" id="3.40.50.1700">
    <property type="entry name" value="Glycoside hydrolase family 3 C-terminal domain"/>
    <property type="match status" value="1"/>
</dbReference>
<comment type="similarity">
    <text evidence="1 4">Belongs to the glycosyl hydrolase 3 family.</text>
</comment>
<reference evidence="6 7" key="1">
    <citation type="submission" date="2020-08" db="EMBL/GenBank/DDBJ databases">
        <title>Genomic Encyclopedia of Type Strains, Phase III (KMG-III): the genomes of soil and plant-associated and newly described type strains.</title>
        <authorList>
            <person name="Whitman W."/>
        </authorList>
    </citation>
    <scope>NUCLEOTIDE SEQUENCE [LARGE SCALE GENOMIC DNA]</scope>
    <source>
        <strain evidence="6 7">SFB5A</strain>
    </source>
</reference>
<dbReference type="RefSeq" id="WP_312883067.1">
    <property type="nucleotide sequence ID" value="NZ_JACHJY010000002.1"/>
</dbReference>
<dbReference type="PANTHER" id="PTHR42715">
    <property type="entry name" value="BETA-GLUCOSIDASE"/>
    <property type="match status" value="1"/>
</dbReference>
<evidence type="ECO:0000256" key="3">
    <source>
        <dbReference type="ARBA" id="ARBA00023277"/>
    </source>
</evidence>
<protein>
    <submittedName>
        <fullName evidence="6">Beta-glucosidase</fullName>
        <ecNumber evidence="6">3.2.1.21</ecNumber>
    </submittedName>
</protein>
<sequence>MSAGYRLIGPDAHTLADCLADARAAVEHVRRLAPDLPLFLAGGSAGGQLALTTALTAPADHPPLAGLVLFNPVVDLCAPGDPGDALRGLLGLSGPAAAEVSPLHLVGHDAPPALVLHGTADALVPIADARRFRDAMRSAGNACRLVEYEGAPHGFFNPGSGEARWFEDPVAETVAFVRSRSAPDTGFPGDHGRVVEAALARLDLDAKARLLAGQDLWTLPGLPEIGLDSLVMSDGPVGVRGAAWSAGDPSLCLPSPTALAATWDPAPARRAGRVLAQEAHRKGAHVLLAPTVNLHRSPLGGRHFEAYSEDPLLTARIGTGYVTGVQESGIAATVKHFVANDAETERFTVDNRVPARALRELYLAPFEAIVRDARPWALMSAYNGVNGTTMTEHRALQTGVLRDEWGFDGVVVSDWLAARDTVGAIEGGLDVAMPGPQTVFGPALAAAVRDGRVPEATVDTAVRRVLLLAARLGLLKGVASAVPAGRRPAPLDGPAVAREIATRSFVLLRNPAGTLPLDASAVPSIALIGRAARDARFLGGGSATVYPARVVSPLDGLTEALPKDVALTYAMGADPNDQLEVAAKGFELRAVLRDAHGAVLAEQPLTLGRIRWMDAALPDDVDYDALATVEITGTFIPRDGGTHHFGTGGTGDFRLTVDGTVLHDEADPEGGDPMEVLTGRAVPRGSAELEAGRAVEVSLLHRAPKVAYGSIRGVTFGLTHRAPERDGDRLIEEAVAAARAAHTAVVVVATTERVESEGFDRADLRLPGRQDELVARVAAANPRTVVVVNAGAPVEMPWREDVAAVLLTWFPGQEGGAALADVLLGREEPGGRLPTTWPARLEDAPVTRVTPENGVLPYDEDLFVGYRAWERHAAAPAYPFGHGLGYTTWEYLTLEAADGRARVRLRNTGTRPGRETVQLYAEHVVPAEDRPARRLTGLATVTAEPGETVEAEIALAERTFQVWDEGARAWAVSPGPYLLHAARNAADPVLTIPLSVPGRH</sequence>
<dbReference type="InterPro" id="IPR013094">
    <property type="entry name" value="AB_hydrolase_3"/>
</dbReference>
<dbReference type="Pfam" id="PF01915">
    <property type="entry name" value="Glyco_hydro_3_C"/>
    <property type="match status" value="1"/>
</dbReference>
<dbReference type="Gene3D" id="3.20.20.300">
    <property type="entry name" value="Glycoside hydrolase, family 3, N-terminal domain"/>
    <property type="match status" value="1"/>
</dbReference>
<dbReference type="InterPro" id="IPR013783">
    <property type="entry name" value="Ig-like_fold"/>
</dbReference>
<dbReference type="Gene3D" id="3.40.50.1820">
    <property type="entry name" value="alpha/beta hydrolase"/>
    <property type="match status" value="1"/>
</dbReference>
<dbReference type="InterPro" id="IPR002772">
    <property type="entry name" value="Glyco_hydro_3_C"/>
</dbReference>
<feature type="domain" description="Fibronectin type III-like" evidence="5">
    <location>
        <begin position="915"/>
        <end position="985"/>
    </location>
</feature>
<dbReference type="InterPro" id="IPR036962">
    <property type="entry name" value="Glyco_hydro_3_N_sf"/>
</dbReference>
<evidence type="ECO:0000313" key="7">
    <source>
        <dbReference type="Proteomes" id="UP000582643"/>
    </source>
</evidence>
<evidence type="ECO:0000256" key="1">
    <source>
        <dbReference type="ARBA" id="ARBA00005336"/>
    </source>
</evidence>
<keyword evidence="7" id="KW-1185">Reference proteome</keyword>
<dbReference type="InterPro" id="IPR019800">
    <property type="entry name" value="Glyco_hydro_3_AS"/>
</dbReference>
<dbReference type="PANTHER" id="PTHR42715:SF10">
    <property type="entry name" value="BETA-GLUCOSIDASE"/>
    <property type="match status" value="1"/>
</dbReference>
<keyword evidence="3" id="KW-0119">Carbohydrate metabolism</keyword>
<comment type="caution">
    <text evidence="6">The sequence shown here is derived from an EMBL/GenBank/DDBJ whole genome shotgun (WGS) entry which is preliminary data.</text>
</comment>
<name>A0A7W7TZK8_9ACTN</name>
<keyword evidence="2 4" id="KW-0378">Hydrolase</keyword>
<dbReference type="SUPFAM" id="SSF53474">
    <property type="entry name" value="alpha/beta-Hydrolases"/>
    <property type="match status" value="1"/>
</dbReference>
<dbReference type="Pfam" id="PF07859">
    <property type="entry name" value="Abhydrolase_3"/>
    <property type="match status" value="1"/>
</dbReference>
<dbReference type="PRINTS" id="PR00133">
    <property type="entry name" value="GLHYDRLASE3"/>
</dbReference>
<evidence type="ECO:0000256" key="4">
    <source>
        <dbReference type="RuleBase" id="RU361161"/>
    </source>
</evidence>
<keyword evidence="4 6" id="KW-0326">Glycosidase</keyword>
<dbReference type="Pfam" id="PF14310">
    <property type="entry name" value="Fn3-like"/>
    <property type="match status" value="1"/>
</dbReference>
<dbReference type="EC" id="3.2.1.21" evidence="6"/>
<evidence type="ECO:0000259" key="5">
    <source>
        <dbReference type="SMART" id="SM01217"/>
    </source>
</evidence>
<dbReference type="Proteomes" id="UP000582643">
    <property type="component" value="Unassembled WGS sequence"/>
</dbReference>
<dbReference type="Gene3D" id="2.60.120.260">
    <property type="entry name" value="Galactose-binding domain-like"/>
    <property type="match status" value="1"/>
</dbReference>
<dbReference type="InterPro" id="IPR001764">
    <property type="entry name" value="Glyco_hydro_3_N"/>
</dbReference>
<dbReference type="GO" id="GO:0005975">
    <property type="term" value="P:carbohydrate metabolic process"/>
    <property type="evidence" value="ECO:0007669"/>
    <property type="project" value="InterPro"/>
</dbReference>
<dbReference type="SUPFAM" id="SSF51445">
    <property type="entry name" value="(Trans)glycosidases"/>
    <property type="match status" value="1"/>
</dbReference>
<dbReference type="SMART" id="SM01217">
    <property type="entry name" value="Fn3_like"/>
    <property type="match status" value="1"/>
</dbReference>
<gene>
    <name evidence="6" type="ORF">GGE06_001788</name>
</gene>
<proteinExistence type="inferred from homology"/>
<dbReference type="InterPro" id="IPR036881">
    <property type="entry name" value="Glyco_hydro_3_C_sf"/>
</dbReference>
<evidence type="ECO:0000313" key="6">
    <source>
        <dbReference type="EMBL" id="MBB4980880.1"/>
    </source>
</evidence>
<dbReference type="InterPro" id="IPR026891">
    <property type="entry name" value="Fn3-like"/>
</dbReference>
<organism evidence="6 7">
    <name type="scientific">Streptomyces nymphaeiformis</name>
    <dbReference type="NCBI Taxonomy" id="2663842"/>
    <lineage>
        <taxon>Bacteria</taxon>
        <taxon>Bacillati</taxon>
        <taxon>Actinomycetota</taxon>
        <taxon>Actinomycetes</taxon>
        <taxon>Kitasatosporales</taxon>
        <taxon>Streptomycetaceae</taxon>
        <taxon>Streptomyces</taxon>
    </lineage>
</organism>
<evidence type="ECO:0000256" key="2">
    <source>
        <dbReference type="ARBA" id="ARBA00022801"/>
    </source>
</evidence>
<dbReference type="AlphaFoldDB" id="A0A7W7TZK8"/>
<dbReference type="Gene3D" id="2.60.40.10">
    <property type="entry name" value="Immunoglobulins"/>
    <property type="match status" value="1"/>
</dbReference>
<dbReference type="SUPFAM" id="SSF52279">
    <property type="entry name" value="Beta-D-glucan exohydrolase, C-terminal domain"/>
    <property type="match status" value="1"/>
</dbReference>
<dbReference type="InterPro" id="IPR050288">
    <property type="entry name" value="Cellulose_deg_GH3"/>
</dbReference>
<dbReference type="EMBL" id="JACHJY010000002">
    <property type="protein sequence ID" value="MBB4980880.1"/>
    <property type="molecule type" value="Genomic_DNA"/>
</dbReference>
<dbReference type="InterPro" id="IPR017853">
    <property type="entry name" value="GH"/>
</dbReference>
<dbReference type="PROSITE" id="PS00775">
    <property type="entry name" value="GLYCOSYL_HYDROL_F3"/>
    <property type="match status" value="1"/>
</dbReference>